<keyword evidence="1" id="KW-0812">Transmembrane</keyword>
<reference evidence="2" key="2">
    <citation type="journal article" date="2015" name="Data Brief">
        <title>Shoot transcriptome of the giant reed, Arundo donax.</title>
        <authorList>
            <person name="Barrero R.A."/>
            <person name="Guerrero F.D."/>
            <person name="Moolhuijzen P."/>
            <person name="Goolsby J.A."/>
            <person name="Tidwell J."/>
            <person name="Bellgard S.E."/>
            <person name="Bellgard M.I."/>
        </authorList>
    </citation>
    <scope>NUCLEOTIDE SEQUENCE</scope>
    <source>
        <tissue evidence="2">Shoot tissue taken approximately 20 cm above the soil surface</tissue>
    </source>
</reference>
<accession>A0A0A9AHQ0</accession>
<reference evidence="2" key="1">
    <citation type="submission" date="2014-09" db="EMBL/GenBank/DDBJ databases">
        <authorList>
            <person name="Magalhaes I.L.F."/>
            <person name="Oliveira U."/>
            <person name="Santos F.R."/>
            <person name="Vidigal T.H.D.A."/>
            <person name="Brescovit A.D."/>
            <person name="Santos A.J."/>
        </authorList>
    </citation>
    <scope>NUCLEOTIDE SEQUENCE</scope>
    <source>
        <tissue evidence="2">Shoot tissue taken approximately 20 cm above the soil surface</tissue>
    </source>
</reference>
<dbReference type="EMBL" id="GBRH01247229">
    <property type="protein sequence ID" value="JAD50666.1"/>
    <property type="molecule type" value="Transcribed_RNA"/>
</dbReference>
<feature type="transmembrane region" description="Helical" evidence="1">
    <location>
        <begin position="12"/>
        <end position="37"/>
    </location>
</feature>
<sequence>MSLPLILMMYSLSTIIHQTIVIVSWSLLFLLFAQYFYPKYTTCCFIPRSLRMQ</sequence>
<proteinExistence type="predicted"/>
<keyword evidence="1" id="KW-1133">Transmembrane helix</keyword>
<name>A0A0A9AHQ0_ARUDO</name>
<keyword evidence="1" id="KW-0472">Membrane</keyword>
<protein>
    <submittedName>
        <fullName evidence="2">Uncharacterized protein</fullName>
    </submittedName>
</protein>
<evidence type="ECO:0000256" key="1">
    <source>
        <dbReference type="SAM" id="Phobius"/>
    </source>
</evidence>
<organism evidence="2">
    <name type="scientific">Arundo donax</name>
    <name type="common">Giant reed</name>
    <name type="synonym">Donax arundinaceus</name>
    <dbReference type="NCBI Taxonomy" id="35708"/>
    <lineage>
        <taxon>Eukaryota</taxon>
        <taxon>Viridiplantae</taxon>
        <taxon>Streptophyta</taxon>
        <taxon>Embryophyta</taxon>
        <taxon>Tracheophyta</taxon>
        <taxon>Spermatophyta</taxon>
        <taxon>Magnoliopsida</taxon>
        <taxon>Liliopsida</taxon>
        <taxon>Poales</taxon>
        <taxon>Poaceae</taxon>
        <taxon>PACMAD clade</taxon>
        <taxon>Arundinoideae</taxon>
        <taxon>Arundineae</taxon>
        <taxon>Arundo</taxon>
    </lineage>
</organism>
<evidence type="ECO:0000313" key="2">
    <source>
        <dbReference type="EMBL" id="JAD50666.1"/>
    </source>
</evidence>
<dbReference type="AlphaFoldDB" id="A0A0A9AHQ0"/>